<reference evidence="1" key="1">
    <citation type="submission" date="2023-10" db="EMBL/GenBank/DDBJ databases">
        <authorList>
            <person name="Chen Y."/>
            <person name="Shah S."/>
            <person name="Dougan E. K."/>
            <person name="Thang M."/>
            <person name="Chan C."/>
        </authorList>
    </citation>
    <scope>NUCLEOTIDE SEQUENCE [LARGE SCALE GENOMIC DNA]</scope>
</reference>
<dbReference type="EMBL" id="CAUYUJ010018022">
    <property type="protein sequence ID" value="CAK0879950.1"/>
    <property type="molecule type" value="Genomic_DNA"/>
</dbReference>
<keyword evidence="2" id="KW-1185">Reference proteome</keyword>
<name>A0ABN9W5U8_9DINO</name>
<evidence type="ECO:0000313" key="1">
    <source>
        <dbReference type="EMBL" id="CAK0879950.1"/>
    </source>
</evidence>
<organism evidence="1 2">
    <name type="scientific">Prorocentrum cordatum</name>
    <dbReference type="NCBI Taxonomy" id="2364126"/>
    <lineage>
        <taxon>Eukaryota</taxon>
        <taxon>Sar</taxon>
        <taxon>Alveolata</taxon>
        <taxon>Dinophyceae</taxon>
        <taxon>Prorocentrales</taxon>
        <taxon>Prorocentraceae</taxon>
        <taxon>Prorocentrum</taxon>
    </lineage>
</organism>
<comment type="caution">
    <text evidence="1">The sequence shown here is derived from an EMBL/GenBank/DDBJ whole genome shotgun (WGS) entry which is preliminary data.</text>
</comment>
<sequence length="107" mass="11470">LAWVPSHLSLEEAVERGLDGTRWPGNFWAAVFAAFAIAELRSPDSDGWNLSCWLHLPGRRRGLAFGLPAAWLRLNATACHATRLGCFRTVAAAGIDAITQAGSASQP</sequence>
<proteinExistence type="predicted"/>
<dbReference type="Proteomes" id="UP001189429">
    <property type="component" value="Unassembled WGS sequence"/>
</dbReference>
<protein>
    <submittedName>
        <fullName evidence="1">Uncharacterized protein</fullName>
    </submittedName>
</protein>
<feature type="non-terminal residue" evidence="1">
    <location>
        <position position="1"/>
    </location>
</feature>
<evidence type="ECO:0000313" key="2">
    <source>
        <dbReference type="Proteomes" id="UP001189429"/>
    </source>
</evidence>
<accession>A0ABN9W5U8</accession>
<gene>
    <name evidence="1" type="ORF">PCOR1329_LOCUS63239</name>
</gene>